<sequence>MSAGVVVGRARTLTRAWLVALFGAYLALLVWLVLWKLHLPWVGTGERQAPKLVPFVATAENGPSQPSEVLGNVLVFVPFGVYLGLLAPARAWWRTWGRAVGVVALTSIGLEAAQYLLAVGSADVTDVLTNTAGGVVGLAVVALARAVLRGRTTAVLAGLCTVGTVVALLAVAAFVTSDVGYGSVPDGVTRHQVMDRVARDAPG</sequence>
<dbReference type="RefSeq" id="WP_051136515.1">
    <property type="nucleotide sequence ID" value="NZ_BAABIH010000032.1"/>
</dbReference>
<gene>
    <name evidence="3" type="ORF">KDY119_02012</name>
</gene>
<name>A0A5P9QB85_9MICO</name>
<reference evidence="3 4" key="1">
    <citation type="submission" date="2019-10" db="EMBL/GenBank/DDBJ databases">
        <title>Genome sequence of Luteimicrobium xylanilyticum HY-24.</title>
        <authorList>
            <person name="Kim D.Y."/>
            <person name="Park H.-Y."/>
        </authorList>
    </citation>
    <scope>NUCLEOTIDE SEQUENCE [LARGE SCALE GENOMIC DNA]</scope>
    <source>
        <strain evidence="3 4">HY-24</strain>
    </source>
</reference>
<keyword evidence="1" id="KW-1133">Transmembrane helix</keyword>
<dbReference type="KEGG" id="lxl:KDY119_02012"/>
<feature type="transmembrane region" description="Helical" evidence="1">
    <location>
        <begin position="69"/>
        <end position="87"/>
    </location>
</feature>
<organism evidence="3 4">
    <name type="scientific">Luteimicrobium xylanilyticum</name>
    <dbReference type="NCBI Taxonomy" id="1133546"/>
    <lineage>
        <taxon>Bacteria</taxon>
        <taxon>Bacillati</taxon>
        <taxon>Actinomycetota</taxon>
        <taxon>Actinomycetes</taxon>
        <taxon>Micrococcales</taxon>
        <taxon>Luteimicrobium</taxon>
    </lineage>
</organism>
<protein>
    <recommendedName>
        <fullName evidence="2">VanZ-like domain-containing protein</fullName>
    </recommendedName>
</protein>
<feature type="transmembrane region" description="Helical" evidence="1">
    <location>
        <begin position="12"/>
        <end position="34"/>
    </location>
</feature>
<feature type="transmembrane region" description="Helical" evidence="1">
    <location>
        <begin position="155"/>
        <end position="175"/>
    </location>
</feature>
<feature type="domain" description="VanZ-like" evidence="2">
    <location>
        <begin position="22"/>
        <end position="143"/>
    </location>
</feature>
<dbReference type="InterPro" id="IPR053150">
    <property type="entry name" value="Teicoplanin_resist-assoc"/>
</dbReference>
<keyword evidence="1" id="KW-0472">Membrane</keyword>
<dbReference type="Proteomes" id="UP000326702">
    <property type="component" value="Chromosome"/>
</dbReference>
<dbReference type="Pfam" id="PF04892">
    <property type="entry name" value="VanZ"/>
    <property type="match status" value="1"/>
</dbReference>
<dbReference type="AlphaFoldDB" id="A0A5P9QB85"/>
<proteinExistence type="predicted"/>
<dbReference type="EMBL" id="CP045529">
    <property type="protein sequence ID" value="QFU98496.1"/>
    <property type="molecule type" value="Genomic_DNA"/>
</dbReference>
<keyword evidence="4" id="KW-1185">Reference proteome</keyword>
<evidence type="ECO:0000313" key="3">
    <source>
        <dbReference type="EMBL" id="QFU98496.1"/>
    </source>
</evidence>
<evidence type="ECO:0000313" key="4">
    <source>
        <dbReference type="Proteomes" id="UP000326702"/>
    </source>
</evidence>
<keyword evidence="1" id="KW-0812">Transmembrane</keyword>
<evidence type="ECO:0000259" key="2">
    <source>
        <dbReference type="Pfam" id="PF04892"/>
    </source>
</evidence>
<dbReference type="PANTHER" id="PTHR36834">
    <property type="entry name" value="MEMBRANE PROTEIN-RELATED"/>
    <property type="match status" value="1"/>
</dbReference>
<dbReference type="OrthoDB" id="4942035at2"/>
<feature type="transmembrane region" description="Helical" evidence="1">
    <location>
        <begin position="99"/>
        <end position="121"/>
    </location>
</feature>
<feature type="transmembrane region" description="Helical" evidence="1">
    <location>
        <begin position="127"/>
        <end position="148"/>
    </location>
</feature>
<evidence type="ECO:0000256" key="1">
    <source>
        <dbReference type="SAM" id="Phobius"/>
    </source>
</evidence>
<dbReference type="InterPro" id="IPR006976">
    <property type="entry name" value="VanZ-like"/>
</dbReference>
<accession>A0A5P9QB85</accession>
<dbReference type="PANTHER" id="PTHR36834:SF1">
    <property type="entry name" value="INTEGRAL MEMBRANE PROTEIN"/>
    <property type="match status" value="1"/>
</dbReference>